<dbReference type="InterPro" id="IPR000640">
    <property type="entry name" value="EFG_V-like"/>
</dbReference>
<dbReference type="EMBL" id="LUEZ02000053">
    <property type="protein sequence ID" value="RDB21976.1"/>
    <property type="molecule type" value="Genomic_DNA"/>
</dbReference>
<dbReference type="FunFam" id="2.40.50.250:FF:000001">
    <property type="entry name" value="GTP-binding protein TypA"/>
    <property type="match status" value="1"/>
</dbReference>
<dbReference type="Pfam" id="PF00009">
    <property type="entry name" value="GTP_EFTU"/>
    <property type="match status" value="1"/>
</dbReference>
<accession>A0A369JTC1</accession>
<dbReference type="GO" id="GO:0003924">
    <property type="term" value="F:GTPase activity"/>
    <property type="evidence" value="ECO:0007669"/>
    <property type="project" value="InterPro"/>
</dbReference>
<dbReference type="SUPFAM" id="SSF54980">
    <property type="entry name" value="EF-G C-terminal domain-like"/>
    <property type="match status" value="2"/>
</dbReference>
<dbReference type="STRING" id="39966.A0A369JTC1"/>
<dbReference type="InterPro" id="IPR047041">
    <property type="entry name" value="BipA_GTP-bd_dom"/>
</dbReference>
<dbReference type="CDD" id="cd03691">
    <property type="entry name" value="BipA_TypA_II"/>
    <property type="match status" value="1"/>
</dbReference>
<dbReference type="InterPro" id="IPR005225">
    <property type="entry name" value="Small_GTP-bd"/>
</dbReference>
<dbReference type="Gene3D" id="3.30.70.870">
    <property type="entry name" value="Elongation Factor G (Translational Gtpase), domain 3"/>
    <property type="match status" value="1"/>
</dbReference>
<feature type="compositionally biased region" description="Low complexity" evidence="1">
    <location>
        <begin position="269"/>
        <end position="282"/>
    </location>
</feature>
<dbReference type="Gene3D" id="3.30.70.240">
    <property type="match status" value="1"/>
</dbReference>
<feature type="domain" description="Tr-type G" evidence="2">
    <location>
        <begin position="64"/>
        <end position="300"/>
    </location>
</feature>
<evidence type="ECO:0000313" key="4">
    <source>
        <dbReference type="Proteomes" id="UP000076154"/>
    </source>
</evidence>
<dbReference type="PANTHER" id="PTHR42908">
    <property type="entry name" value="TRANSLATION ELONGATION FACTOR-RELATED"/>
    <property type="match status" value="1"/>
</dbReference>
<comment type="caution">
    <text evidence="3">The sequence shown here is derived from an EMBL/GenBank/DDBJ whole genome shotgun (WGS) entry which is preliminary data.</text>
</comment>
<dbReference type="InterPro" id="IPR027417">
    <property type="entry name" value="P-loop_NTPase"/>
</dbReference>
<gene>
    <name evidence="3" type="primary">typA</name>
    <name evidence="3" type="ORF">Hypma_011028</name>
</gene>
<evidence type="ECO:0000259" key="2">
    <source>
        <dbReference type="PROSITE" id="PS51722"/>
    </source>
</evidence>
<dbReference type="InterPro" id="IPR009000">
    <property type="entry name" value="Transl_B-barrel_sf"/>
</dbReference>
<name>A0A369JTC1_HYPMA</name>
<reference evidence="3" key="1">
    <citation type="submission" date="2018-04" db="EMBL/GenBank/DDBJ databases">
        <title>Whole genome sequencing of Hypsizygus marmoreus.</title>
        <authorList>
            <person name="Choi I.-G."/>
            <person name="Min B."/>
            <person name="Kim J.-G."/>
            <person name="Kim S."/>
            <person name="Oh Y.-L."/>
            <person name="Kong W.-S."/>
            <person name="Park H."/>
            <person name="Jeong J."/>
            <person name="Song E.-S."/>
        </authorList>
    </citation>
    <scope>NUCLEOTIDE SEQUENCE [LARGE SCALE GENOMIC DNA]</scope>
    <source>
        <strain evidence="3">51987-8</strain>
    </source>
</reference>
<dbReference type="PROSITE" id="PS00301">
    <property type="entry name" value="G_TR_1"/>
    <property type="match status" value="1"/>
</dbReference>
<dbReference type="CDD" id="cd01891">
    <property type="entry name" value="TypA_BipA"/>
    <property type="match status" value="1"/>
</dbReference>
<dbReference type="InterPro" id="IPR047042">
    <property type="entry name" value="BipA_II"/>
</dbReference>
<dbReference type="Proteomes" id="UP000076154">
    <property type="component" value="Unassembled WGS sequence"/>
</dbReference>
<dbReference type="GO" id="GO:0005525">
    <property type="term" value="F:GTP binding"/>
    <property type="evidence" value="ECO:0007669"/>
    <property type="project" value="InterPro"/>
</dbReference>
<evidence type="ECO:0000256" key="1">
    <source>
        <dbReference type="SAM" id="MobiDB-lite"/>
    </source>
</evidence>
<dbReference type="InterPro" id="IPR048876">
    <property type="entry name" value="BipA_C"/>
</dbReference>
<evidence type="ECO:0000313" key="3">
    <source>
        <dbReference type="EMBL" id="RDB21976.1"/>
    </source>
</evidence>
<dbReference type="NCBIfam" id="TIGR00231">
    <property type="entry name" value="small_GTP"/>
    <property type="match status" value="1"/>
</dbReference>
<dbReference type="OrthoDB" id="364892at2759"/>
<dbReference type="Gene3D" id="2.40.30.10">
    <property type="entry name" value="Translation factors"/>
    <property type="match status" value="1"/>
</dbReference>
<dbReference type="GO" id="GO:0005829">
    <property type="term" value="C:cytosol"/>
    <property type="evidence" value="ECO:0007669"/>
    <property type="project" value="TreeGrafter"/>
</dbReference>
<dbReference type="SMART" id="SM00838">
    <property type="entry name" value="EFG_C"/>
    <property type="match status" value="1"/>
</dbReference>
<dbReference type="PANTHER" id="PTHR42908:SF8">
    <property type="entry name" value="TR-TYPE G DOMAIN-CONTAINING PROTEIN"/>
    <property type="match status" value="1"/>
</dbReference>
<protein>
    <submittedName>
        <fullName evidence="3">GTP-binding protein TypA/BipA</fullName>
    </submittedName>
</protein>
<dbReference type="PRINTS" id="PR00315">
    <property type="entry name" value="ELONGATNFCT"/>
</dbReference>
<keyword evidence="4" id="KW-1185">Reference proteome</keyword>
<dbReference type="GO" id="GO:1990904">
    <property type="term" value="C:ribonucleoprotein complex"/>
    <property type="evidence" value="ECO:0007669"/>
    <property type="project" value="TreeGrafter"/>
</dbReference>
<organism evidence="3 4">
    <name type="scientific">Hypsizygus marmoreus</name>
    <name type="common">White beech mushroom</name>
    <name type="synonym">Agaricus marmoreus</name>
    <dbReference type="NCBI Taxonomy" id="39966"/>
    <lineage>
        <taxon>Eukaryota</taxon>
        <taxon>Fungi</taxon>
        <taxon>Dikarya</taxon>
        <taxon>Basidiomycota</taxon>
        <taxon>Agaricomycotina</taxon>
        <taxon>Agaricomycetes</taxon>
        <taxon>Agaricomycetidae</taxon>
        <taxon>Agaricales</taxon>
        <taxon>Tricholomatineae</taxon>
        <taxon>Lyophyllaceae</taxon>
        <taxon>Hypsizygus</taxon>
    </lineage>
</organism>
<dbReference type="InterPro" id="IPR035647">
    <property type="entry name" value="EFG_III/V"/>
</dbReference>
<dbReference type="FunFam" id="3.30.70.240:FF:000002">
    <property type="entry name" value="GTP-binding protein TypA"/>
    <property type="match status" value="1"/>
</dbReference>
<dbReference type="InterPro" id="IPR031157">
    <property type="entry name" value="G_TR_CS"/>
</dbReference>
<dbReference type="Pfam" id="PF00679">
    <property type="entry name" value="EFG_C"/>
    <property type="match status" value="1"/>
</dbReference>
<sequence length="730" mass="78986">MLNSLVRSKARQISLVSPWRTAGDAKVSKIQTWKPRTCECGGRRSFSSSQTRKDVFDGSTIPPERIRNIAIIAHVDHGKTTLVDQLLRQSGTIKQLSAAEQVQFTPASSSAASNTTADSAIDGGFITRVMDSNDLERERGITILSKCTSVNYNGNLINIVDTPGHADFGGEVERILSMVDGVALVVDATEGPMTQTRFVLAKALSRGLKPLVVLNKSDRPTARPVQVESDLFDLFAILGATDEQVEYPLLYASAKQGWAQDTPPKPAVAEAESSASSSESQSGSMTPLFDLIMSHVAPPAHLDRAKPFSMLTVQIESDPYVGMLYLGRIHTGMLRVGDSVWAIDSEGKKIGEGKVKKIFGRKGLERVEKDVAGAGEIVSIAGIKNGGINVTLVHPEGWGEAGPQPLPSTPIDPPTISIFVHANDSPLAGQEGTKLTSQLIRDRIYKEAETNVALTVLPGPTSESLELRGRGVLHLGVLLETLRREGFELGVGPPKAVMIPDTDQDAPKGRMLEPIEEVTVLVKEEYAGSVVQKLTMRKGEMISYDTDEDGWVKVVMEVPARGLIGYMAGEFKNDVHGQGTINHIFKAYEPYRGAIDTGRNGSLISMTSGETSGYAIAPLQARGTMFINPSCQVYPGMVIGESSKSQDIYVNPCVKKQLTNIRAAAADEKIVLSSPRIMNLEESLSYMSDDELIEITPGSVRLRKVVLDPKKRMAMTKGPKRNLEASIPLD</sequence>
<dbReference type="InterPro" id="IPR035651">
    <property type="entry name" value="BipA_V"/>
</dbReference>
<dbReference type="InterPro" id="IPR042116">
    <property type="entry name" value="TypA/BipA_C"/>
</dbReference>
<dbReference type="CDD" id="cd03710">
    <property type="entry name" value="BipA_TypA_C"/>
    <property type="match status" value="1"/>
</dbReference>
<dbReference type="SUPFAM" id="SSF50447">
    <property type="entry name" value="Translation proteins"/>
    <property type="match status" value="1"/>
</dbReference>
<dbReference type="Gene3D" id="3.40.50.300">
    <property type="entry name" value="P-loop containing nucleotide triphosphate hydrolases"/>
    <property type="match status" value="1"/>
</dbReference>
<dbReference type="AlphaFoldDB" id="A0A369JTC1"/>
<dbReference type="SUPFAM" id="SSF52540">
    <property type="entry name" value="P-loop containing nucleoside triphosphate hydrolases"/>
    <property type="match status" value="1"/>
</dbReference>
<proteinExistence type="predicted"/>
<dbReference type="Pfam" id="PF21018">
    <property type="entry name" value="BipA_C"/>
    <property type="match status" value="1"/>
</dbReference>
<dbReference type="PROSITE" id="PS51722">
    <property type="entry name" value="G_TR_2"/>
    <property type="match status" value="1"/>
</dbReference>
<dbReference type="InterPro" id="IPR000795">
    <property type="entry name" value="T_Tr_GTP-bd_dom"/>
</dbReference>
<feature type="region of interest" description="Disordered" evidence="1">
    <location>
        <begin position="258"/>
        <end position="282"/>
    </location>
</feature>
<dbReference type="Gene3D" id="2.40.50.250">
    <property type="entry name" value="bipa protein"/>
    <property type="match status" value="1"/>
</dbReference>
<dbReference type="InParanoid" id="A0A369JTC1"/>